<organism evidence="2 3">
    <name type="scientific">Ponticaulis profundi</name>
    <dbReference type="NCBI Taxonomy" id="2665222"/>
    <lineage>
        <taxon>Bacteria</taxon>
        <taxon>Pseudomonadati</taxon>
        <taxon>Pseudomonadota</taxon>
        <taxon>Alphaproteobacteria</taxon>
        <taxon>Hyphomonadales</taxon>
        <taxon>Hyphomonadaceae</taxon>
        <taxon>Ponticaulis</taxon>
    </lineage>
</organism>
<dbReference type="InterPro" id="IPR016181">
    <property type="entry name" value="Acyl_CoA_acyltransferase"/>
</dbReference>
<dbReference type="GO" id="GO:0016746">
    <property type="term" value="F:acyltransferase activity"/>
    <property type="evidence" value="ECO:0007669"/>
    <property type="project" value="UniProtKB-KW"/>
</dbReference>
<gene>
    <name evidence="2" type="ORF">ACFQDM_16175</name>
</gene>
<evidence type="ECO:0000313" key="3">
    <source>
        <dbReference type="Proteomes" id="UP001596303"/>
    </source>
</evidence>
<dbReference type="PROSITE" id="PS51186">
    <property type="entry name" value="GNAT"/>
    <property type="match status" value="1"/>
</dbReference>
<feature type="domain" description="N-acetyltransferase" evidence="1">
    <location>
        <begin position="37"/>
        <end position="181"/>
    </location>
</feature>
<evidence type="ECO:0000313" key="2">
    <source>
        <dbReference type="EMBL" id="MFC6199619.1"/>
    </source>
</evidence>
<dbReference type="InterPro" id="IPR000182">
    <property type="entry name" value="GNAT_dom"/>
</dbReference>
<dbReference type="EC" id="2.3.-.-" evidence="2"/>
<proteinExistence type="predicted"/>
<dbReference type="RefSeq" id="WP_377380820.1">
    <property type="nucleotide sequence ID" value="NZ_JBHSSW010000066.1"/>
</dbReference>
<dbReference type="PANTHER" id="PTHR43441">
    <property type="entry name" value="RIBOSOMAL-PROTEIN-SERINE ACETYLTRANSFERASE"/>
    <property type="match status" value="1"/>
</dbReference>
<sequence>MKDLSNFSPRPLPGASSLPGRLVRLEAYQADQHAPGLAKAVGGPENADTWTFMPFAPFPAGEAFAPAFKSVSIERGWLPYVIIDNSSNEILGTASFMRLRPEHGSCEVGCVAFSDKLKRTAHASEAMYLMARYVFDELDYRRYEWKCHNENLASRRAAARFGFQYEGVFRNDMVMKGKNRDTAWFAMTDDDWPYIRADFEAWLAPENFDTDGIQKISLSSLRARRAQQQQQQQQQQ</sequence>
<keyword evidence="2" id="KW-0808">Transferase</keyword>
<dbReference type="Pfam" id="PF13302">
    <property type="entry name" value="Acetyltransf_3"/>
    <property type="match status" value="1"/>
</dbReference>
<dbReference type="SUPFAM" id="SSF55729">
    <property type="entry name" value="Acyl-CoA N-acyltransferases (Nat)"/>
    <property type="match status" value="1"/>
</dbReference>
<dbReference type="Proteomes" id="UP001596303">
    <property type="component" value="Unassembled WGS sequence"/>
</dbReference>
<accession>A0ABW1SDJ7</accession>
<dbReference type="Gene3D" id="3.40.630.30">
    <property type="match status" value="1"/>
</dbReference>
<dbReference type="EMBL" id="JBHSSW010000066">
    <property type="protein sequence ID" value="MFC6199619.1"/>
    <property type="molecule type" value="Genomic_DNA"/>
</dbReference>
<dbReference type="InterPro" id="IPR051908">
    <property type="entry name" value="Ribosomal_N-acetyltransferase"/>
</dbReference>
<name>A0ABW1SDJ7_9PROT</name>
<keyword evidence="2" id="KW-0012">Acyltransferase</keyword>
<evidence type="ECO:0000259" key="1">
    <source>
        <dbReference type="PROSITE" id="PS51186"/>
    </source>
</evidence>
<dbReference type="PANTHER" id="PTHR43441:SF2">
    <property type="entry name" value="FAMILY ACETYLTRANSFERASE, PUTATIVE (AFU_ORTHOLOGUE AFUA_7G00850)-RELATED"/>
    <property type="match status" value="1"/>
</dbReference>
<keyword evidence="3" id="KW-1185">Reference proteome</keyword>
<protein>
    <submittedName>
        <fullName evidence="2">GNAT family N-acetyltransferase</fullName>
        <ecNumber evidence="2">2.3.-.-</ecNumber>
    </submittedName>
</protein>
<reference evidence="3" key="1">
    <citation type="journal article" date="2019" name="Int. J. Syst. Evol. Microbiol.">
        <title>The Global Catalogue of Microorganisms (GCM) 10K type strain sequencing project: providing services to taxonomists for standard genome sequencing and annotation.</title>
        <authorList>
            <consortium name="The Broad Institute Genomics Platform"/>
            <consortium name="The Broad Institute Genome Sequencing Center for Infectious Disease"/>
            <person name="Wu L."/>
            <person name="Ma J."/>
        </authorList>
    </citation>
    <scope>NUCLEOTIDE SEQUENCE [LARGE SCALE GENOMIC DNA]</scope>
    <source>
        <strain evidence="3">CGMCC-1.15741</strain>
    </source>
</reference>
<comment type="caution">
    <text evidence="2">The sequence shown here is derived from an EMBL/GenBank/DDBJ whole genome shotgun (WGS) entry which is preliminary data.</text>
</comment>